<dbReference type="AlphaFoldDB" id="I4INU0"/>
<sequence>MTIPRSFIKCISFSDPLFLNNEAIPDILPLAQVPETSADCLSESISNEKEGALTIFDFSMPILVL</sequence>
<dbReference type="Proteomes" id="UP000004047">
    <property type="component" value="Unassembled WGS sequence"/>
</dbReference>
<evidence type="ECO:0000313" key="2">
    <source>
        <dbReference type="Proteomes" id="UP000004047"/>
    </source>
</evidence>
<gene>
    <name evidence="1" type="ORF">MICAK_2110003</name>
</gene>
<reference evidence="1 2" key="1">
    <citation type="submission" date="2012-04" db="EMBL/GenBank/DDBJ databases">
        <authorList>
            <person name="Genoscope - CEA"/>
        </authorList>
    </citation>
    <scope>NUCLEOTIDE SEQUENCE [LARGE SCALE GENOMIC DNA]</scope>
    <source>
        <strain evidence="1 2">9701</strain>
    </source>
</reference>
<comment type="caution">
    <text evidence="1">The sequence shown here is derived from an EMBL/GenBank/DDBJ whole genome shotgun (WGS) entry which is preliminary data.</text>
</comment>
<name>I4INU0_MICAE</name>
<evidence type="ECO:0000313" key="1">
    <source>
        <dbReference type="EMBL" id="CCI35964.1"/>
    </source>
</evidence>
<accession>I4INU0</accession>
<proteinExistence type="predicted"/>
<protein>
    <submittedName>
        <fullName evidence="1">Uncharacterized protein</fullName>
    </submittedName>
</protein>
<organism evidence="1 2">
    <name type="scientific">Microcystis aeruginosa PCC 9701</name>
    <dbReference type="NCBI Taxonomy" id="721123"/>
    <lineage>
        <taxon>Bacteria</taxon>
        <taxon>Bacillati</taxon>
        <taxon>Cyanobacteriota</taxon>
        <taxon>Cyanophyceae</taxon>
        <taxon>Oscillatoriophycideae</taxon>
        <taxon>Chroococcales</taxon>
        <taxon>Microcystaceae</taxon>
        <taxon>Microcystis</taxon>
    </lineage>
</organism>
<dbReference type="HOGENOM" id="CLU_2844936_0_0_3"/>
<dbReference type="EMBL" id="CAIQ01000126">
    <property type="protein sequence ID" value="CCI35964.1"/>
    <property type="molecule type" value="Genomic_DNA"/>
</dbReference>